<dbReference type="EMBL" id="LYXE01000110">
    <property type="protein sequence ID" value="PDV98044.1"/>
    <property type="molecule type" value="Genomic_DNA"/>
</dbReference>
<evidence type="ECO:0000313" key="1">
    <source>
        <dbReference type="EMBL" id="PDV98044.1"/>
    </source>
</evidence>
<dbReference type="Proteomes" id="UP000220922">
    <property type="component" value="Unassembled WGS sequence"/>
</dbReference>
<dbReference type="AlphaFoldDB" id="A0A2H3KJE2"/>
<proteinExistence type="predicted"/>
<accession>A0A2H3KJE2</accession>
<organism evidence="1 2">
    <name type="scientific">Candidatus Chloroploca asiatica</name>
    <dbReference type="NCBI Taxonomy" id="1506545"/>
    <lineage>
        <taxon>Bacteria</taxon>
        <taxon>Bacillati</taxon>
        <taxon>Chloroflexota</taxon>
        <taxon>Chloroflexia</taxon>
        <taxon>Chloroflexales</taxon>
        <taxon>Chloroflexineae</taxon>
        <taxon>Oscillochloridaceae</taxon>
        <taxon>Candidatus Chloroploca</taxon>
    </lineage>
</organism>
<dbReference type="OrthoDB" id="163795at2"/>
<protein>
    <submittedName>
        <fullName evidence="1">Uncharacterized protein</fullName>
    </submittedName>
</protein>
<reference evidence="1 2" key="1">
    <citation type="submission" date="2016-05" db="EMBL/GenBank/DDBJ databases">
        <authorList>
            <person name="Lavstsen T."/>
            <person name="Jespersen J.S."/>
        </authorList>
    </citation>
    <scope>NUCLEOTIDE SEQUENCE [LARGE SCALE GENOMIC DNA]</scope>
    <source>
        <strain evidence="1 2">B7-9</strain>
    </source>
</reference>
<sequence>MTTEELARNVQFTVDSRNNITSVVLSPDLWREVLHSLREAEDLNLVHMLQERATAGTVGIGALRWREFEEEYA</sequence>
<comment type="caution">
    <text evidence="1">The sequence shown here is derived from an EMBL/GenBank/DDBJ whole genome shotgun (WGS) entry which is preliminary data.</text>
</comment>
<name>A0A2H3KJE2_9CHLR</name>
<keyword evidence="2" id="KW-1185">Reference proteome</keyword>
<dbReference type="RefSeq" id="WP_097653766.1">
    <property type="nucleotide sequence ID" value="NZ_LYXE01000110.1"/>
</dbReference>
<evidence type="ECO:0000313" key="2">
    <source>
        <dbReference type="Proteomes" id="UP000220922"/>
    </source>
</evidence>
<gene>
    <name evidence="1" type="ORF">A9Q02_02890</name>
</gene>